<evidence type="ECO:0000313" key="2">
    <source>
        <dbReference type="Proteomes" id="UP001462640"/>
    </source>
</evidence>
<keyword evidence="2" id="KW-1185">Reference proteome</keyword>
<sequence>MSTGKIYSASDKSLFDALNQKKVTNADLRELFISRGILVSKETSRRDLAKHFARLFHDYYDYQALARLFGNNNGQRDKLSSLRLKTKATLENFESGAIELRSRLEDSGGAAVKVHTAKGNRLDIEVRYSKTEFNRSEFRQVRTRTALISIYKEGDELVVHAPHSEESHEWISEIVKSVIEKTEEPVDFDEIRLSPTMDAKVKTKFFTHLIRSLPALKLRDVSDVYVTKPKVEKADDDDTDERGSPEIRIDKASLRGQGVLESDELELLQKKGFYVSRIIWTCKEEHDTADVYEFEAQFATPDECSDFTFLPRGFYRYLGHGRYNETRTAFSSDHERTLGRLIEESARATIKNLPGHNA</sequence>
<evidence type="ECO:0000313" key="1">
    <source>
        <dbReference type="EMBL" id="MEO3715895.1"/>
    </source>
</evidence>
<organism evidence="1 2">
    <name type="scientific">Roseateles flavus</name>
    <dbReference type="NCBI Taxonomy" id="3149041"/>
    <lineage>
        <taxon>Bacteria</taxon>
        <taxon>Pseudomonadati</taxon>
        <taxon>Pseudomonadota</taxon>
        <taxon>Betaproteobacteria</taxon>
        <taxon>Burkholderiales</taxon>
        <taxon>Sphaerotilaceae</taxon>
        <taxon>Roseateles</taxon>
    </lineage>
</organism>
<protein>
    <recommendedName>
        <fullName evidence="3">WYL domain-containing protein</fullName>
    </recommendedName>
</protein>
<dbReference type="Proteomes" id="UP001462640">
    <property type="component" value="Unassembled WGS sequence"/>
</dbReference>
<comment type="caution">
    <text evidence="1">The sequence shown here is derived from an EMBL/GenBank/DDBJ whole genome shotgun (WGS) entry which is preliminary data.</text>
</comment>
<accession>A0ABV0GLK9</accession>
<reference evidence="1 2" key="1">
    <citation type="submission" date="2024-05" db="EMBL/GenBank/DDBJ databases">
        <title>Roseateles sp. 2.12 16S ribosomal RNA gene Genome sequencing and assembly.</title>
        <authorList>
            <person name="Woo H."/>
        </authorList>
    </citation>
    <scope>NUCLEOTIDE SEQUENCE [LARGE SCALE GENOMIC DNA]</scope>
    <source>
        <strain evidence="1 2">2.12</strain>
    </source>
</reference>
<evidence type="ECO:0008006" key="3">
    <source>
        <dbReference type="Google" id="ProtNLM"/>
    </source>
</evidence>
<proteinExistence type="predicted"/>
<dbReference type="EMBL" id="JBDPZC010000023">
    <property type="protein sequence ID" value="MEO3715895.1"/>
    <property type="molecule type" value="Genomic_DNA"/>
</dbReference>
<gene>
    <name evidence="1" type="ORF">ABDJ40_24235</name>
</gene>
<name>A0ABV0GLK9_9BURK</name>
<dbReference type="RefSeq" id="WP_347613635.1">
    <property type="nucleotide sequence ID" value="NZ_JBDPZC010000023.1"/>
</dbReference>